<evidence type="ECO:0000256" key="1">
    <source>
        <dbReference type="SAM" id="MobiDB-lite"/>
    </source>
</evidence>
<feature type="region of interest" description="Disordered" evidence="1">
    <location>
        <begin position="13"/>
        <end position="58"/>
    </location>
</feature>
<protein>
    <submittedName>
        <fullName evidence="2">Uncharacterized protein</fullName>
    </submittedName>
</protein>
<evidence type="ECO:0000313" key="3">
    <source>
        <dbReference type="Proteomes" id="UP000440578"/>
    </source>
</evidence>
<dbReference type="Proteomes" id="UP000440578">
    <property type="component" value="Unassembled WGS sequence"/>
</dbReference>
<evidence type="ECO:0000313" key="2">
    <source>
        <dbReference type="EMBL" id="KAF0291209.1"/>
    </source>
</evidence>
<sequence length="261" mass="30485">MVQLLLCVHEPASGRQYGDGHSQSYGTSWNNHYQSPTKGSSYDSRYDAPEKGDSDSDLALFDPITQASTIGEVRRNDIQVSPGFKPGVLEHGFLPILPPKHHISRRSLSDEAAKSDYQPYYSNYKGRHGYRNYKTQQDPYQRYLPREDENDPYFRYASRENIQHSHESDVPPELVDERLKGHQEHDLYGTRGTRRPTTFSRNKPRHAPRVESDYDYYYDDNDRERPRYDGEQRRTAGYGPGYDNDYGARREYDRDYRDGPP</sequence>
<gene>
    <name evidence="2" type="ORF">FJT64_010633</name>
</gene>
<feature type="compositionally biased region" description="Basic and acidic residues" evidence="1">
    <location>
        <begin position="44"/>
        <end position="54"/>
    </location>
</feature>
<name>A0A6A4VDI9_AMPAM</name>
<keyword evidence="3" id="KW-1185">Reference proteome</keyword>
<feature type="compositionally biased region" description="Basic and acidic residues" evidence="1">
    <location>
        <begin position="246"/>
        <end position="261"/>
    </location>
</feature>
<dbReference type="OrthoDB" id="1734063at2759"/>
<comment type="caution">
    <text evidence="2">The sequence shown here is derived from an EMBL/GenBank/DDBJ whole genome shotgun (WGS) entry which is preliminary data.</text>
</comment>
<feature type="region of interest" description="Disordered" evidence="1">
    <location>
        <begin position="119"/>
        <end position="146"/>
    </location>
</feature>
<feature type="compositionally biased region" description="Polar residues" evidence="1">
    <location>
        <begin position="21"/>
        <end position="43"/>
    </location>
</feature>
<dbReference type="EMBL" id="VIIS01001898">
    <property type="protein sequence ID" value="KAF0291209.1"/>
    <property type="molecule type" value="Genomic_DNA"/>
</dbReference>
<feature type="region of interest" description="Disordered" evidence="1">
    <location>
        <begin position="182"/>
        <end position="261"/>
    </location>
</feature>
<reference evidence="2 3" key="1">
    <citation type="submission" date="2019-07" db="EMBL/GenBank/DDBJ databases">
        <title>Draft genome assembly of a fouling barnacle, Amphibalanus amphitrite (Darwin, 1854): The first reference genome for Thecostraca.</title>
        <authorList>
            <person name="Kim W."/>
        </authorList>
    </citation>
    <scope>NUCLEOTIDE SEQUENCE [LARGE SCALE GENOMIC DNA]</scope>
    <source>
        <strain evidence="2">SNU_AA5</strain>
        <tissue evidence="2">Soma without cirri and trophi</tissue>
    </source>
</reference>
<proteinExistence type="predicted"/>
<organism evidence="2 3">
    <name type="scientific">Amphibalanus amphitrite</name>
    <name type="common">Striped barnacle</name>
    <name type="synonym">Balanus amphitrite</name>
    <dbReference type="NCBI Taxonomy" id="1232801"/>
    <lineage>
        <taxon>Eukaryota</taxon>
        <taxon>Metazoa</taxon>
        <taxon>Ecdysozoa</taxon>
        <taxon>Arthropoda</taxon>
        <taxon>Crustacea</taxon>
        <taxon>Multicrustacea</taxon>
        <taxon>Cirripedia</taxon>
        <taxon>Thoracica</taxon>
        <taxon>Thoracicalcarea</taxon>
        <taxon>Balanomorpha</taxon>
        <taxon>Balanoidea</taxon>
        <taxon>Balanidae</taxon>
        <taxon>Amphibalaninae</taxon>
        <taxon>Amphibalanus</taxon>
    </lineage>
</organism>
<accession>A0A6A4VDI9</accession>
<feature type="compositionally biased region" description="Basic and acidic residues" evidence="1">
    <location>
        <begin position="220"/>
        <end position="234"/>
    </location>
</feature>
<dbReference type="AlphaFoldDB" id="A0A6A4VDI9"/>